<dbReference type="SUPFAM" id="SSF47954">
    <property type="entry name" value="Cyclin-like"/>
    <property type="match status" value="1"/>
</dbReference>
<evidence type="ECO:0000259" key="2">
    <source>
        <dbReference type="Pfam" id="PF00134"/>
    </source>
</evidence>
<evidence type="ECO:0000256" key="1">
    <source>
        <dbReference type="SAM" id="MobiDB-lite"/>
    </source>
</evidence>
<gene>
    <name evidence="3" type="ORF">Ae201684_015894</name>
</gene>
<sequence>MNITNVPHGFAPATSVPLSPVPHLVQRSSVHGAYKVITPVNSPKKPPTAESASSPQSSQKRPSLHLNLNTAKAPPSRPLVASTSSGRVKKVTRDIAALDFLQNIPMSSECMTDTNPLLSPLHEGTSDILVSDTEEDHTLAGRRLPGPDCVVVRIPPTFRYRMTTKFPPGSATVRLWEGNMNGLLHGRLFLSSDKCYPVAVHSVIKYNGNQTKIKQPVSYAAADQPYDWRGKAYFQLLHSTWSPCDKDRDAQDKHPAPISYQPNFLDNPEYRQGRHRDVIRGDRKVGPIVSSILRYVKPLELKEELNKQFRETHTWLRDPGMSLSKIRNLKQEALVMSQRIHLDVSSVALACVYFEKLVLQNYVTKANRKLYMSACLLLAVKFNEPRAMDDTIVVVKKLLGEIDQVHSIPSREVLAAEFRVYAELSFALHVPLAEIQPHFTRLLKFIESNPRKYLGEDIFTFYSKLIHEEVNQLDLAVGDEDIEVVVLSDEPDDDDDDESQVEPASVFPWNQVYQWWKKEP</sequence>
<feature type="region of interest" description="Disordered" evidence="1">
    <location>
        <begin position="1"/>
        <end position="20"/>
    </location>
</feature>
<dbReference type="GO" id="GO:0051726">
    <property type="term" value="P:regulation of cell cycle"/>
    <property type="evidence" value="ECO:0007669"/>
    <property type="project" value="InterPro"/>
</dbReference>
<dbReference type="PANTHER" id="PTHR22896:SF0">
    <property type="entry name" value="CYCLIN N-TERMINAL DOMAIN-CONTAINING PROTEIN"/>
    <property type="match status" value="1"/>
</dbReference>
<dbReference type="InterPro" id="IPR012388">
    <property type="entry name" value="CABLES1/2"/>
</dbReference>
<feature type="region of interest" description="Disordered" evidence="1">
    <location>
        <begin position="38"/>
        <end position="63"/>
    </location>
</feature>
<protein>
    <recommendedName>
        <fullName evidence="2">Cyclin N-terminal domain-containing protein</fullName>
    </recommendedName>
</protein>
<accession>A0A6G0WFU6</accession>
<organism evidence="3 4">
    <name type="scientific">Aphanomyces euteiches</name>
    <dbReference type="NCBI Taxonomy" id="100861"/>
    <lineage>
        <taxon>Eukaryota</taxon>
        <taxon>Sar</taxon>
        <taxon>Stramenopiles</taxon>
        <taxon>Oomycota</taxon>
        <taxon>Saprolegniomycetes</taxon>
        <taxon>Saprolegniales</taxon>
        <taxon>Verrucalvaceae</taxon>
        <taxon>Aphanomyces</taxon>
    </lineage>
</organism>
<keyword evidence="4" id="KW-1185">Reference proteome</keyword>
<name>A0A6G0WFU6_9STRA</name>
<dbReference type="Proteomes" id="UP000481153">
    <property type="component" value="Unassembled WGS sequence"/>
</dbReference>
<dbReference type="Pfam" id="PF00134">
    <property type="entry name" value="Cyclin_N"/>
    <property type="match status" value="1"/>
</dbReference>
<dbReference type="VEuPathDB" id="FungiDB:AeMF1_005365"/>
<dbReference type="Gene3D" id="1.10.472.10">
    <property type="entry name" value="Cyclin-like"/>
    <property type="match status" value="1"/>
</dbReference>
<dbReference type="AlphaFoldDB" id="A0A6G0WFU6"/>
<proteinExistence type="predicted"/>
<dbReference type="CDD" id="cd20556">
    <property type="entry name" value="CYCLIN_CABLES"/>
    <property type="match status" value="1"/>
</dbReference>
<dbReference type="PANTHER" id="PTHR22896">
    <property type="entry name" value="CDK5 AND ABL1 ENZYME SUBSTRATE 1"/>
    <property type="match status" value="1"/>
</dbReference>
<dbReference type="InterPro" id="IPR036915">
    <property type="entry name" value="Cyclin-like_sf"/>
</dbReference>
<feature type="domain" description="Cyclin N-terminal" evidence="2">
    <location>
        <begin position="307"/>
        <end position="428"/>
    </location>
</feature>
<dbReference type="EMBL" id="VJMJ01000235">
    <property type="protein sequence ID" value="KAF0725675.1"/>
    <property type="molecule type" value="Genomic_DNA"/>
</dbReference>
<evidence type="ECO:0000313" key="3">
    <source>
        <dbReference type="EMBL" id="KAF0725675.1"/>
    </source>
</evidence>
<comment type="caution">
    <text evidence="3">The sequence shown here is derived from an EMBL/GenBank/DDBJ whole genome shotgun (WGS) entry which is preliminary data.</text>
</comment>
<feature type="compositionally biased region" description="Polar residues" evidence="1">
    <location>
        <begin position="50"/>
        <end position="63"/>
    </location>
</feature>
<dbReference type="InterPro" id="IPR006671">
    <property type="entry name" value="Cyclin_N"/>
</dbReference>
<evidence type="ECO:0000313" key="4">
    <source>
        <dbReference type="Proteomes" id="UP000481153"/>
    </source>
</evidence>
<reference evidence="3 4" key="1">
    <citation type="submission" date="2019-07" db="EMBL/GenBank/DDBJ databases">
        <title>Genomics analysis of Aphanomyces spp. identifies a new class of oomycete effector associated with host adaptation.</title>
        <authorList>
            <person name="Gaulin E."/>
        </authorList>
    </citation>
    <scope>NUCLEOTIDE SEQUENCE [LARGE SCALE GENOMIC DNA]</scope>
    <source>
        <strain evidence="3 4">ATCC 201684</strain>
    </source>
</reference>